<dbReference type="InterPro" id="IPR006015">
    <property type="entry name" value="Universal_stress_UspA"/>
</dbReference>
<protein>
    <recommendedName>
        <fullName evidence="1">UspA domain-containing protein</fullName>
    </recommendedName>
</protein>
<dbReference type="InterPro" id="IPR006016">
    <property type="entry name" value="UspA"/>
</dbReference>
<proteinExistence type="predicted"/>
<dbReference type="PRINTS" id="PR01438">
    <property type="entry name" value="UNVRSLSTRESS"/>
</dbReference>
<sequence length="227" mass="25335">MPERDVKTLIAEVQQQVDDHNAKTGGVLEGKVRDVRKSRVVTIMVDPSEYSQRTIKWAVEHLEMSKTDSIVLCCVWERMTMEHLLAVDPYEMALGVTDAKVVNDETIDRQLKPRNEAMHAKMSKMVGELGEMMTKAIDEKLKRDHPDATPEDLDTRHPAIIPLLLPVDKLRSSNLIGQIACDAAAGINSDLLIVGCRGLGAFKRFFMGSVSRYVVEHASVPVMVVKD</sequence>
<dbReference type="Pfam" id="PF00582">
    <property type="entry name" value="Usp"/>
    <property type="match status" value="1"/>
</dbReference>
<dbReference type="PANTHER" id="PTHR31964:SF113">
    <property type="entry name" value="USPA DOMAIN-CONTAINING PROTEIN"/>
    <property type="match status" value="1"/>
</dbReference>
<dbReference type="EMBL" id="CDMZ01000883">
    <property type="protein sequence ID" value="CEM23269.1"/>
    <property type="molecule type" value="Genomic_DNA"/>
</dbReference>
<dbReference type="VEuPathDB" id="CryptoDB:Cvel_546"/>
<dbReference type="CDD" id="cd23659">
    <property type="entry name" value="USP_At3g01520-like"/>
    <property type="match status" value="1"/>
</dbReference>
<accession>A0A0G4G5E4</accession>
<organism evidence="2">
    <name type="scientific">Chromera velia CCMP2878</name>
    <dbReference type="NCBI Taxonomy" id="1169474"/>
    <lineage>
        <taxon>Eukaryota</taxon>
        <taxon>Sar</taxon>
        <taxon>Alveolata</taxon>
        <taxon>Colpodellida</taxon>
        <taxon>Chromeraceae</taxon>
        <taxon>Chromera</taxon>
    </lineage>
</organism>
<reference evidence="2" key="1">
    <citation type="submission" date="2014-11" db="EMBL/GenBank/DDBJ databases">
        <authorList>
            <person name="Otto D Thomas"/>
            <person name="Naeem Raeece"/>
        </authorList>
    </citation>
    <scope>NUCLEOTIDE SEQUENCE</scope>
</reference>
<gene>
    <name evidence="2" type="ORF">Cvel_546</name>
</gene>
<dbReference type="PANTHER" id="PTHR31964">
    <property type="entry name" value="ADENINE NUCLEOTIDE ALPHA HYDROLASES-LIKE SUPERFAMILY PROTEIN"/>
    <property type="match status" value="1"/>
</dbReference>
<evidence type="ECO:0000313" key="2">
    <source>
        <dbReference type="EMBL" id="CEM23269.1"/>
    </source>
</evidence>
<feature type="domain" description="UspA" evidence="1">
    <location>
        <begin position="178"/>
        <end position="226"/>
    </location>
</feature>
<dbReference type="AlphaFoldDB" id="A0A0G4G5E4"/>
<dbReference type="PhylomeDB" id="A0A0G4G5E4"/>
<evidence type="ECO:0000259" key="1">
    <source>
        <dbReference type="Pfam" id="PF00582"/>
    </source>
</evidence>
<dbReference type="Gene3D" id="3.40.50.620">
    <property type="entry name" value="HUPs"/>
    <property type="match status" value="1"/>
</dbReference>
<dbReference type="SUPFAM" id="SSF52402">
    <property type="entry name" value="Adenine nucleotide alpha hydrolases-like"/>
    <property type="match status" value="1"/>
</dbReference>
<name>A0A0G4G5E4_9ALVE</name>
<dbReference type="InterPro" id="IPR014729">
    <property type="entry name" value="Rossmann-like_a/b/a_fold"/>
</dbReference>